<dbReference type="EMBL" id="QPJT01000028">
    <property type="protein sequence ID" value="RCX10507.1"/>
    <property type="molecule type" value="Genomic_DNA"/>
</dbReference>
<evidence type="ECO:0000313" key="2">
    <source>
        <dbReference type="EMBL" id="RCX10507.1"/>
    </source>
</evidence>
<proteinExistence type="predicted"/>
<accession>A0A369AQK6</accession>
<name>A0A369AQK6_9FIRM</name>
<keyword evidence="1" id="KW-0175">Coiled coil</keyword>
<comment type="caution">
    <text evidence="2">The sequence shown here is derived from an EMBL/GenBank/DDBJ whole genome shotgun (WGS) entry which is preliminary data.</text>
</comment>
<evidence type="ECO:0000256" key="1">
    <source>
        <dbReference type="SAM" id="Coils"/>
    </source>
</evidence>
<keyword evidence="3" id="KW-1185">Reference proteome</keyword>
<gene>
    <name evidence="2" type="ORF">DFR58_1286</name>
</gene>
<reference evidence="2 3" key="1">
    <citation type="submission" date="2018-07" db="EMBL/GenBank/DDBJ databases">
        <title>Genomic Encyclopedia of Type Strains, Phase IV (KMG-IV): sequencing the most valuable type-strain genomes for metagenomic binning, comparative biology and taxonomic classification.</title>
        <authorList>
            <person name="Goeker M."/>
        </authorList>
    </citation>
    <scope>NUCLEOTIDE SEQUENCE [LARGE SCALE GENOMIC DNA]</scope>
    <source>
        <strain evidence="2 3">DSM 27016</strain>
    </source>
</reference>
<dbReference type="RefSeq" id="WP_114299303.1">
    <property type="nucleotide sequence ID" value="NZ_QPJT01000028.1"/>
</dbReference>
<evidence type="ECO:0000313" key="3">
    <source>
        <dbReference type="Proteomes" id="UP000253034"/>
    </source>
</evidence>
<protein>
    <submittedName>
        <fullName evidence="2">Uncharacterized protein</fullName>
    </submittedName>
</protein>
<dbReference type="AlphaFoldDB" id="A0A369AQK6"/>
<organism evidence="2 3">
    <name type="scientific">Anaerobacterium chartisolvens</name>
    <dbReference type="NCBI Taxonomy" id="1297424"/>
    <lineage>
        <taxon>Bacteria</taxon>
        <taxon>Bacillati</taxon>
        <taxon>Bacillota</taxon>
        <taxon>Clostridia</taxon>
        <taxon>Eubacteriales</taxon>
        <taxon>Oscillospiraceae</taxon>
        <taxon>Anaerobacterium</taxon>
    </lineage>
</organism>
<dbReference type="Proteomes" id="UP000253034">
    <property type="component" value="Unassembled WGS sequence"/>
</dbReference>
<sequence>MDNYKDGSVEILSQVVQARYLLENEMLFKKKYPGERPEGCIIENIAYSEAENIRFKTAFKSESIAIHYEFAIVCIYGLYNYNSGIRSYDVISDMARGTLSIDKYNFYPFSDFSEETGCCCRPREVKCNCDIDIDGKGITVCVSSAIDILLLKEDVLRIESGVPAARDKAQYERGGEVSDRLHTAQDIEWTDRQREINNLEARVHDYIHEIAYLKDANKNLYLQLKDMEEENKSLRCKKDMEKLA</sequence>
<feature type="coiled-coil region" evidence="1">
    <location>
        <begin position="210"/>
        <end position="244"/>
    </location>
</feature>